<dbReference type="Gene3D" id="1.10.10.10">
    <property type="entry name" value="Winged helix-like DNA-binding domain superfamily/Winged helix DNA-binding domain"/>
    <property type="match status" value="1"/>
</dbReference>
<dbReference type="Gene3D" id="1.25.40.10">
    <property type="entry name" value="Tetratricopeptide repeat domain"/>
    <property type="match status" value="1"/>
</dbReference>
<dbReference type="InterPro" id="IPR027417">
    <property type="entry name" value="P-loop_NTPase"/>
</dbReference>
<dbReference type="GO" id="GO:0003677">
    <property type="term" value="F:DNA binding"/>
    <property type="evidence" value="ECO:0007669"/>
    <property type="project" value="UniProtKB-KW"/>
</dbReference>
<dbReference type="RefSeq" id="WP_209527604.1">
    <property type="nucleotide sequence ID" value="NZ_JAEEGA010000006.1"/>
</dbReference>
<dbReference type="InterPro" id="IPR016032">
    <property type="entry name" value="Sig_transdc_resp-reg_C-effctor"/>
</dbReference>
<keyword evidence="6" id="KW-1185">Reference proteome</keyword>
<dbReference type="SUPFAM" id="SSF46894">
    <property type="entry name" value="C-terminal effector domain of the bipartite response regulators"/>
    <property type="match status" value="1"/>
</dbReference>
<evidence type="ECO:0000256" key="1">
    <source>
        <dbReference type="ARBA" id="ARBA00023015"/>
    </source>
</evidence>
<proteinExistence type="predicted"/>
<dbReference type="PANTHER" id="PTHR43214">
    <property type="entry name" value="TWO-COMPONENT RESPONSE REGULATOR"/>
    <property type="match status" value="1"/>
</dbReference>
<gene>
    <name evidence="5" type="ORF">I6N95_11115</name>
</gene>
<dbReference type="SMART" id="SM00421">
    <property type="entry name" value="HTH_LUXR"/>
    <property type="match status" value="1"/>
</dbReference>
<dbReference type="InterPro" id="IPR000792">
    <property type="entry name" value="Tscrpt_reg_LuxR_C"/>
</dbReference>
<dbReference type="InterPro" id="IPR039420">
    <property type="entry name" value="WalR-like"/>
</dbReference>
<sequence length="850" mass="97676">MDKKYIQNEKLLFETLPTNFLPRHHIIRSLNDADDKRIIHFQAPGGYGKTSSTVHWLNHRKEPVLWVSLDEYDNLPTLFYKLCSQALLGAQSDNHALANIVNHSDFPSSPVEFMILALSAFKTEEQPYTMVLDDFHFITNPKILKSLPFVLKRLSLSTKIILLSRAALPLEIEEHYSSDKILKLTASDLAFTKEEILNFYQLIGKKASNEEITTIFSQTDGWPIAIQSLAANPVLLTAPLNQSNRLAMFIERQMWDKWPASTQDFLLKLSTVNEITPAIARLITGNADSEALLAELSSQSMLIHQTNENTYRFHQLFQDFLSCKLQSAQHLNVSSLYQLLTRYYLEVGDIFNARQAAINSLDEDLMVASLMNDTQYVNYKTSIEEYVDTVLKFQAQNLPLSIYEREPVFHIIPAWYYYLTGQGIKMTQHVDQLLLQFEKIAIAAPSFIPEIILILGLDPRQSLLEKIISISNVFSLPEQPVKPETNKELSLTLQLPFLHRGLLDYSELSDEATFIAVRPHFEELLQDQATATLDCVYGGLQLERNDILTASQFIYQAYAKVDENSTPEFYFSISMHLLQLHYLKEEGIYFQERKDTLKHWLKETNNYYLYPNFSAFTSRLAIWEGDKKKAKAWLDSYYVTEFSQIEVYKLYQHLTTIRAHILLDNRHEAILLTERLLRYTQEFKRPADEAEVMVLQGIIYWRLGNQKQAIKIIEETLNKSLPFHFIRIFADEGAAILPILKKLKNQLSQFNAPSKEFQHYLNEIILAATQVSLKRSGILPPLSTESVRLSKQQLKMVELLAAGHKFNEIVEITGLSINTIRAHVNLAYQKLGVNNSKEAVLKAKELKVIA</sequence>
<dbReference type="InterPro" id="IPR041617">
    <property type="entry name" value="TPR_MalT"/>
</dbReference>
<dbReference type="InterPro" id="IPR011990">
    <property type="entry name" value="TPR-like_helical_dom_sf"/>
</dbReference>
<comment type="caution">
    <text evidence="5">The sequence shown here is derived from an EMBL/GenBank/DDBJ whole genome shotgun (WGS) entry which is preliminary data.</text>
</comment>
<dbReference type="InterPro" id="IPR059106">
    <property type="entry name" value="WHD_MalT"/>
</dbReference>
<protein>
    <recommendedName>
        <fullName evidence="4">HTH luxR-type domain-containing protein</fullName>
    </recommendedName>
</protein>
<evidence type="ECO:0000313" key="5">
    <source>
        <dbReference type="EMBL" id="MBP1041556.1"/>
    </source>
</evidence>
<keyword evidence="3" id="KW-0804">Transcription</keyword>
<accession>A0A940PDK2</accession>
<dbReference type="Pfam" id="PF17874">
    <property type="entry name" value="TPR_MalT"/>
    <property type="match status" value="1"/>
</dbReference>
<keyword evidence="2" id="KW-0238">DNA-binding</keyword>
<feature type="domain" description="HTH luxR-type" evidence="4">
    <location>
        <begin position="782"/>
        <end position="847"/>
    </location>
</feature>
<dbReference type="AlphaFoldDB" id="A0A940PDK2"/>
<dbReference type="SUPFAM" id="SSF48452">
    <property type="entry name" value="TPR-like"/>
    <property type="match status" value="1"/>
</dbReference>
<dbReference type="Pfam" id="PF25873">
    <property type="entry name" value="WHD_MalT"/>
    <property type="match status" value="1"/>
</dbReference>
<evidence type="ECO:0000256" key="3">
    <source>
        <dbReference type="ARBA" id="ARBA00023163"/>
    </source>
</evidence>
<evidence type="ECO:0000256" key="2">
    <source>
        <dbReference type="ARBA" id="ARBA00023125"/>
    </source>
</evidence>
<dbReference type="Proteomes" id="UP000674938">
    <property type="component" value="Unassembled WGS sequence"/>
</dbReference>
<evidence type="ECO:0000313" key="6">
    <source>
        <dbReference type="Proteomes" id="UP000674938"/>
    </source>
</evidence>
<dbReference type="CDD" id="cd06170">
    <property type="entry name" value="LuxR_C_like"/>
    <property type="match status" value="1"/>
</dbReference>
<organism evidence="5 6">
    <name type="scientific">Vagococcus allomyrinae</name>
    <dbReference type="NCBI Taxonomy" id="2794353"/>
    <lineage>
        <taxon>Bacteria</taxon>
        <taxon>Bacillati</taxon>
        <taxon>Bacillota</taxon>
        <taxon>Bacilli</taxon>
        <taxon>Lactobacillales</taxon>
        <taxon>Enterococcaceae</taxon>
        <taxon>Vagococcus</taxon>
    </lineage>
</organism>
<reference evidence="5" key="1">
    <citation type="submission" date="2020-12" db="EMBL/GenBank/DDBJ databases">
        <title>Vagococcus allomyrinae sp. nov. and Enterococcus lavae sp. nov., isolated from the larvae of Allomyrina dichotoma.</title>
        <authorList>
            <person name="Lee S.D."/>
        </authorList>
    </citation>
    <scope>NUCLEOTIDE SEQUENCE</scope>
    <source>
        <strain evidence="5">BWB3-3</strain>
    </source>
</reference>
<evidence type="ECO:0000259" key="4">
    <source>
        <dbReference type="PROSITE" id="PS50043"/>
    </source>
</evidence>
<dbReference type="SUPFAM" id="SSF52540">
    <property type="entry name" value="P-loop containing nucleoside triphosphate hydrolases"/>
    <property type="match status" value="1"/>
</dbReference>
<keyword evidence="1" id="KW-0805">Transcription regulation</keyword>
<dbReference type="PROSITE" id="PS50043">
    <property type="entry name" value="HTH_LUXR_2"/>
    <property type="match status" value="1"/>
</dbReference>
<name>A0A940PDK2_9ENTE</name>
<dbReference type="GO" id="GO:0006355">
    <property type="term" value="P:regulation of DNA-templated transcription"/>
    <property type="evidence" value="ECO:0007669"/>
    <property type="project" value="InterPro"/>
</dbReference>
<dbReference type="Pfam" id="PF00196">
    <property type="entry name" value="GerE"/>
    <property type="match status" value="1"/>
</dbReference>
<dbReference type="InterPro" id="IPR036388">
    <property type="entry name" value="WH-like_DNA-bd_sf"/>
</dbReference>
<dbReference type="Gene3D" id="3.40.50.300">
    <property type="entry name" value="P-loop containing nucleotide triphosphate hydrolases"/>
    <property type="match status" value="1"/>
</dbReference>
<dbReference type="EMBL" id="JAEEGA010000006">
    <property type="protein sequence ID" value="MBP1041556.1"/>
    <property type="molecule type" value="Genomic_DNA"/>
</dbReference>
<dbReference type="PANTHER" id="PTHR43214:SF43">
    <property type="entry name" value="TWO-COMPONENT RESPONSE REGULATOR"/>
    <property type="match status" value="1"/>
</dbReference>